<dbReference type="InterPro" id="IPR052579">
    <property type="entry name" value="Zinc_finger_SWIM"/>
</dbReference>
<feature type="domain" description="MULE transposase" evidence="2">
    <location>
        <begin position="3"/>
        <end position="68"/>
    </location>
</feature>
<name>A0A225WEG1_9STRA</name>
<dbReference type="SUPFAM" id="SSF140860">
    <property type="entry name" value="Pseudo ankyrin repeat-like"/>
    <property type="match status" value="1"/>
</dbReference>
<dbReference type="Proteomes" id="UP000198211">
    <property type="component" value="Unassembled WGS sequence"/>
</dbReference>
<sequence length="456" mass="52578">MFTPVYFVLCTSRTETTYNDILHLISRDTGKKMTPAEIVCDFEFGLISAVQQAFPNAEVVGCFFHFKQALSRRMKFEHITKKEISIAMTPGCLDILAVIDPEFIDPKGIAWVKLEIKRQCATKGCAYSTRQWRSFWRYFHRIWLGKYSVSEWNVFGIANTIVARTNNPLERFNREMNAAFKPHPSLRHFVATIAKMSTGYARKMSNITRDCARKRSAYRGLISRCLQTLMPSKFPLSPTLKTSSSDEDDILDGSSDDDLPSGEVVVESLDPEIEQQAWLHENNIGEFSTRAMDYSAKFDLLNIVSYLLENRIWTGYSTTPIRTAASRGDVKLLQRFYQNGFETPDWFLKHDYISSQLNLAELASLKTKVPLLRWLAEDGLPVTLPIVSSWISESDRVQIVLEELQHEDRELVSWIVTHTRFESENSRRIICDGVQYPSRKMELWFQESFVDLMAHK</sequence>
<proteinExistence type="predicted"/>
<feature type="compositionally biased region" description="Acidic residues" evidence="1">
    <location>
        <begin position="245"/>
        <end position="260"/>
    </location>
</feature>
<protein>
    <submittedName>
        <fullName evidence="3">Putative cleavage induced protein</fullName>
    </submittedName>
</protein>
<organism evidence="3 4">
    <name type="scientific">Phytophthora megakarya</name>
    <dbReference type="NCBI Taxonomy" id="4795"/>
    <lineage>
        <taxon>Eukaryota</taxon>
        <taxon>Sar</taxon>
        <taxon>Stramenopiles</taxon>
        <taxon>Oomycota</taxon>
        <taxon>Peronosporomycetes</taxon>
        <taxon>Peronosporales</taxon>
        <taxon>Peronosporaceae</taxon>
        <taxon>Phytophthora</taxon>
    </lineage>
</organism>
<accession>A0A225WEG1</accession>
<evidence type="ECO:0000313" key="4">
    <source>
        <dbReference type="Proteomes" id="UP000198211"/>
    </source>
</evidence>
<reference evidence="4" key="1">
    <citation type="submission" date="2017-03" db="EMBL/GenBank/DDBJ databases">
        <title>Phytopthora megakarya and P. palmivora, two closely related causual agents of cacao black pod achieved similar genome size and gene model numbers by different mechanisms.</title>
        <authorList>
            <person name="Ali S."/>
            <person name="Shao J."/>
            <person name="Larry D.J."/>
            <person name="Kronmiller B."/>
            <person name="Shen D."/>
            <person name="Strem M.D."/>
            <person name="Melnick R.L."/>
            <person name="Guiltinan M.J."/>
            <person name="Tyler B.M."/>
            <person name="Meinhardt L.W."/>
            <person name="Bailey B.A."/>
        </authorList>
    </citation>
    <scope>NUCLEOTIDE SEQUENCE [LARGE SCALE GENOMIC DNA]</scope>
    <source>
        <strain evidence="4">zdho120</strain>
    </source>
</reference>
<dbReference type="InterPro" id="IPR018289">
    <property type="entry name" value="MULE_transposase_dom"/>
</dbReference>
<feature type="region of interest" description="Disordered" evidence="1">
    <location>
        <begin position="237"/>
        <end position="262"/>
    </location>
</feature>
<evidence type="ECO:0000313" key="3">
    <source>
        <dbReference type="EMBL" id="OWZ15417.1"/>
    </source>
</evidence>
<dbReference type="PANTHER" id="PTHR31569:SF4">
    <property type="entry name" value="SWIM-TYPE DOMAIN-CONTAINING PROTEIN"/>
    <property type="match status" value="1"/>
</dbReference>
<gene>
    <name evidence="3" type="ORF">PHMEG_00010939</name>
</gene>
<keyword evidence="4" id="KW-1185">Reference proteome</keyword>
<dbReference type="AlphaFoldDB" id="A0A225WEG1"/>
<dbReference type="EMBL" id="NBNE01001127">
    <property type="protein sequence ID" value="OWZ15417.1"/>
    <property type="molecule type" value="Genomic_DNA"/>
</dbReference>
<dbReference type="Pfam" id="PF10551">
    <property type="entry name" value="MULE"/>
    <property type="match status" value="1"/>
</dbReference>
<evidence type="ECO:0000259" key="2">
    <source>
        <dbReference type="Pfam" id="PF10551"/>
    </source>
</evidence>
<dbReference type="OrthoDB" id="7697315at2759"/>
<comment type="caution">
    <text evidence="3">The sequence shown here is derived from an EMBL/GenBank/DDBJ whole genome shotgun (WGS) entry which is preliminary data.</text>
</comment>
<evidence type="ECO:0000256" key="1">
    <source>
        <dbReference type="SAM" id="MobiDB-lite"/>
    </source>
</evidence>
<dbReference type="PANTHER" id="PTHR31569">
    <property type="entry name" value="SWIM-TYPE DOMAIN-CONTAINING PROTEIN"/>
    <property type="match status" value="1"/>
</dbReference>